<proteinExistence type="predicted"/>
<dbReference type="AlphaFoldDB" id="A0A0X8X8U7"/>
<accession>A0A0X8X8U7</accession>
<keyword evidence="2" id="KW-1185">Reference proteome</keyword>
<protein>
    <submittedName>
        <fullName evidence="1">Uncharacterized protein</fullName>
    </submittedName>
</protein>
<sequence>MDFIKLYKAAIYAYHKNIRIGHIENSSTRKITFEDFVLSHRLRDSLLEDLGIDKHTVEPKNFIASESARNIDMFKTALNLDDIWKIEKELSAYIYSGCA</sequence>
<name>A0A0X8X8U7_HALHR</name>
<evidence type="ECO:0000313" key="1">
    <source>
        <dbReference type="EMBL" id="BAU57093.2"/>
    </source>
</evidence>
<dbReference type="EMBL" id="AP017372">
    <property type="protein sequence ID" value="BAU57093.2"/>
    <property type="molecule type" value="Genomic_DNA"/>
</dbReference>
<organism evidence="1 2">
    <name type="scientific">Halorhodospira halochloris</name>
    <name type="common">Ectothiorhodospira halochloris</name>
    <dbReference type="NCBI Taxonomy" id="1052"/>
    <lineage>
        <taxon>Bacteria</taxon>
        <taxon>Pseudomonadati</taxon>
        <taxon>Pseudomonadota</taxon>
        <taxon>Gammaproteobacteria</taxon>
        <taxon>Chromatiales</taxon>
        <taxon>Ectothiorhodospiraceae</taxon>
        <taxon>Halorhodospira</taxon>
    </lineage>
</organism>
<dbReference type="Proteomes" id="UP000218890">
    <property type="component" value="Chromosome"/>
</dbReference>
<gene>
    <name evidence="1" type="ORF">HH1059_04220</name>
</gene>
<dbReference type="KEGG" id="hhk:HH1059_04220"/>
<reference evidence="1" key="1">
    <citation type="submission" date="2016-02" db="EMBL/GenBank/DDBJ databases">
        <title>Halorhodospira halochloris DSM-1059 complete genome, version 2.</title>
        <authorList>
            <person name="Tsukatani Y."/>
        </authorList>
    </citation>
    <scope>NUCLEOTIDE SEQUENCE</scope>
    <source>
        <strain evidence="1">DSM 1059</strain>
    </source>
</reference>
<evidence type="ECO:0000313" key="2">
    <source>
        <dbReference type="Proteomes" id="UP000218890"/>
    </source>
</evidence>